<feature type="domain" description="NB-ARC" evidence="1">
    <location>
        <begin position="345"/>
        <end position="505"/>
    </location>
</feature>
<feature type="domain" description="Nucleoside phosphorylase" evidence="2">
    <location>
        <begin position="12"/>
        <end position="291"/>
    </location>
</feature>
<dbReference type="Pfam" id="PF00931">
    <property type="entry name" value="NB-ARC"/>
    <property type="match status" value="1"/>
</dbReference>
<proteinExistence type="predicted"/>
<dbReference type="InterPro" id="IPR019734">
    <property type="entry name" value="TPR_rpt"/>
</dbReference>
<dbReference type="AlphaFoldDB" id="A0A9P4W607"/>
<reference evidence="3" key="1">
    <citation type="submission" date="2019-04" db="EMBL/GenBank/DDBJ databases">
        <title>Sequencing of skin fungus with MAO and IRED activity.</title>
        <authorList>
            <person name="Marsaioli A.J."/>
            <person name="Bonatto J.M.C."/>
            <person name="Reis Junior O."/>
        </authorList>
    </citation>
    <scope>NUCLEOTIDE SEQUENCE</scope>
    <source>
        <strain evidence="3">30M1</strain>
    </source>
</reference>
<gene>
    <name evidence="3" type="ORF">E8E13_001284</name>
</gene>
<dbReference type="Gene3D" id="1.25.40.10">
    <property type="entry name" value="Tetratricopeptide repeat domain"/>
    <property type="match status" value="2"/>
</dbReference>
<dbReference type="InterPro" id="IPR011990">
    <property type="entry name" value="TPR-like_helical_dom_sf"/>
</dbReference>
<dbReference type="InterPro" id="IPR000845">
    <property type="entry name" value="Nucleoside_phosphorylase_d"/>
</dbReference>
<dbReference type="PANTHER" id="PTHR46082:SF11">
    <property type="entry name" value="AAA+ ATPASE DOMAIN-CONTAINING PROTEIN-RELATED"/>
    <property type="match status" value="1"/>
</dbReference>
<dbReference type="PANTHER" id="PTHR46082">
    <property type="entry name" value="ATP/GTP-BINDING PROTEIN-RELATED"/>
    <property type="match status" value="1"/>
</dbReference>
<protein>
    <recommendedName>
        <fullName evidence="5">Kinesin light chain</fullName>
    </recommendedName>
</protein>
<dbReference type="SMART" id="SM00028">
    <property type="entry name" value="TPR"/>
    <property type="match status" value="7"/>
</dbReference>
<evidence type="ECO:0000259" key="1">
    <source>
        <dbReference type="Pfam" id="PF00931"/>
    </source>
</evidence>
<evidence type="ECO:0000313" key="4">
    <source>
        <dbReference type="Proteomes" id="UP000801428"/>
    </source>
</evidence>
<dbReference type="GO" id="GO:0043531">
    <property type="term" value="F:ADP binding"/>
    <property type="evidence" value="ECO:0007669"/>
    <property type="project" value="InterPro"/>
</dbReference>
<dbReference type="InterPro" id="IPR053137">
    <property type="entry name" value="NLR-like"/>
</dbReference>
<dbReference type="InterPro" id="IPR002182">
    <property type="entry name" value="NB-ARC"/>
</dbReference>
<dbReference type="InterPro" id="IPR027417">
    <property type="entry name" value="P-loop_NTPase"/>
</dbReference>
<evidence type="ECO:0008006" key="5">
    <source>
        <dbReference type="Google" id="ProtNLM"/>
    </source>
</evidence>
<evidence type="ECO:0000313" key="3">
    <source>
        <dbReference type="EMBL" id="KAF2994669.1"/>
    </source>
</evidence>
<dbReference type="OrthoDB" id="20872at2759"/>
<dbReference type="Gene3D" id="3.40.50.1580">
    <property type="entry name" value="Nucleoside phosphorylase domain"/>
    <property type="match status" value="1"/>
</dbReference>
<dbReference type="Gene3D" id="3.40.50.300">
    <property type="entry name" value="P-loop containing nucleotide triphosphate hydrolases"/>
    <property type="match status" value="1"/>
</dbReference>
<dbReference type="SUPFAM" id="SSF48452">
    <property type="entry name" value="TPR-like"/>
    <property type="match status" value="2"/>
</dbReference>
<organism evidence="3 4">
    <name type="scientific">Curvularia kusanoi</name>
    <name type="common">Cochliobolus kusanoi</name>
    <dbReference type="NCBI Taxonomy" id="90978"/>
    <lineage>
        <taxon>Eukaryota</taxon>
        <taxon>Fungi</taxon>
        <taxon>Dikarya</taxon>
        <taxon>Ascomycota</taxon>
        <taxon>Pezizomycotina</taxon>
        <taxon>Dothideomycetes</taxon>
        <taxon>Pleosporomycetidae</taxon>
        <taxon>Pleosporales</taxon>
        <taxon>Pleosporineae</taxon>
        <taxon>Pleosporaceae</taxon>
        <taxon>Curvularia</taxon>
    </lineage>
</organism>
<dbReference type="SUPFAM" id="SSF52540">
    <property type="entry name" value="P-loop containing nucleoside triphosphate hydrolases"/>
    <property type="match status" value="1"/>
</dbReference>
<name>A0A9P4W607_CURKU</name>
<dbReference type="Pfam" id="PF01048">
    <property type="entry name" value="PNP_UDP_1"/>
    <property type="match status" value="1"/>
</dbReference>
<accession>A0A9P4W607</accession>
<dbReference type="SUPFAM" id="SSF53167">
    <property type="entry name" value="Purine and uridine phosphorylases"/>
    <property type="match status" value="1"/>
</dbReference>
<dbReference type="GO" id="GO:0009116">
    <property type="term" value="P:nucleoside metabolic process"/>
    <property type="evidence" value="ECO:0007669"/>
    <property type="project" value="InterPro"/>
</dbReference>
<dbReference type="Proteomes" id="UP000801428">
    <property type="component" value="Unassembled WGS sequence"/>
</dbReference>
<comment type="caution">
    <text evidence="3">The sequence shown here is derived from an EMBL/GenBank/DDBJ whole genome shotgun (WGS) entry which is preliminary data.</text>
</comment>
<dbReference type="Pfam" id="PF13424">
    <property type="entry name" value="TPR_12"/>
    <property type="match status" value="2"/>
</dbReference>
<dbReference type="InterPro" id="IPR035994">
    <property type="entry name" value="Nucleoside_phosphorylase_sf"/>
</dbReference>
<dbReference type="EMBL" id="SWKU01000038">
    <property type="protein sequence ID" value="KAF2994669.1"/>
    <property type="molecule type" value="Genomic_DNA"/>
</dbReference>
<keyword evidence="4" id="KW-1185">Reference proteome</keyword>
<dbReference type="GO" id="GO:0003824">
    <property type="term" value="F:catalytic activity"/>
    <property type="evidence" value="ECO:0007669"/>
    <property type="project" value="InterPro"/>
</dbReference>
<sequence length="1126" mass="124954">MARPLRRDDYTVGWVCALPIELAAAQEMLDEEHPNLERDPDDNDENLYALGSICGHNVVIVCLPAGRIGNNPAASVTTQLRATFKKIRFGLMVGIGGGVPSDEADIRLGDVVVSQPHGTFAGVVQYDAGKATTSGFERTGSLNSPPQILLSAVSRVRANELRGRSKLCKHIESLEGNRRFQRSKAGPDVLFEASYDHEGGQTCDKCCSDRQKDREPRDEDEEVAAHYGTVASGNQVIKNAVTRDRLSRELGGVLCFEMEAAGLMNSFPCLVVRGVCDYADSHKNKKWQPFAAGTAAAYAKELLSMIPPADVAKSRTAEEAMRDAVAKPKYYIPFLKNRKFVGRRDELAELRQRLLVAQDCQKMTILGLGGTGKTQVALQFAYEVKEIQPDWSIFWVAAVSMETFEQACAGIVAAFGIPEGGDEKNPKELMKQYLSSEATSRWLVVVDNADDPDVLFGSEQSQGIVDYLPTSEQGIVLYTTRTPEVAELTPGDVIELSDMSRVDAIDFLTRSLARKGNLSDDTTTTELLDELTCLPLAIAQAAAYLNRNRLSIPKYLQLLRSTEQDLVHMMSREFRDDTRYKGSKNAVATTWVVSLDQIRKHDAMAAKLLSFISCIEWKAIPRSLLPSMGSDAQTEEAIGALCGYSFLTRRANHVPTPGSESTHPAGINDEELFDIHRLVHLATRVWISERDNPAEVTEWAMREVADIFPLSNYENRYWWRTYMPHALRLLKTEQDCGIASKSRLCMRVGRCFHTDGRFEESIKWLEECCHLRNVLNKDDADLLSAQHLLASSYQDNGQTKQALRLLETVVEVENKTLKADDPNRLASQHELARAYLTDGQTNKAVALLEAVVKAEETLAADDPGRLTSQQVLAEAYERSGQIRKAMELGERVLKAREGLASDHPELLASKQVLAAVYLADAQSEKAVALLEAVAKEQETLQLDHPWRLSSQHELARAYLVDSQVEKAIDQLEAVVEIESRVLAADHRDRLASQHMLARAYLEDGQVEKAIEQLEAVVEIQTRVLAAGHPNWLTSQHELARAYYKDGQLQRAIELLEIVVETRSRVLRADHPDTLESEDMLAQLRAGLAVELNEAFSESSRYSTISDKAWSASLGGTTLEGLPHDAV</sequence>
<dbReference type="Pfam" id="PF13374">
    <property type="entry name" value="TPR_10"/>
    <property type="match status" value="1"/>
</dbReference>
<evidence type="ECO:0000259" key="2">
    <source>
        <dbReference type="Pfam" id="PF01048"/>
    </source>
</evidence>